<dbReference type="EMBL" id="MU275930">
    <property type="protein sequence ID" value="KAI0046258.1"/>
    <property type="molecule type" value="Genomic_DNA"/>
</dbReference>
<name>A0ACB8RQ99_9AGAM</name>
<accession>A0ACB8RQ99</accession>
<evidence type="ECO:0000313" key="2">
    <source>
        <dbReference type="Proteomes" id="UP000814033"/>
    </source>
</evidence>
<evidence type="ECO:0000313" key="1">
    <source>
        <dbReference type="EMBL" id="KAI0046258.1"/>
    </source>
</evidence>
<gene>
    <name evidence="1" type="ORF">FA95DRAFT_1494284</name>
</gene>
<dbReference type="Proteomes" id="UP000814033">
    <property type="component" value="Unassembled WGS sequence"/>
</dbReference>
<reference evidence="1" key="2">
    <citation type="journal article" date="2022" name="New Phytol.">
        <title>Evolutionary transition to the ectomycorrhizal habit in the genomes of a hyperdiverse lineage of mushroom-forming fungi.</title>
        <authorList>
            <person name="Looney B."/>
            <person name="Miyauchi S."/>
            <person name="Morin E."/>
            <person name="Drula E."/>
            <person name="Courty P.E."/>
            <person name="Kohler A."/>
            <person name="Kuo A."/>
            <person name="LaButti K."/>
            <person name="Pangilinan J."/>
            <person name="Lipzen A."/>
            <person name="Riley R."/>
            <person name="Andreopoulos W."/>
            <person name="He G."/>
            <person name="Johnson J."/>
            <person name="Nolan M."/>
            <person name="Tritt A."/>
            <person name="Barry K.W."/>
            <person name="Grigoriev I.V."/>
            <person name="Nagy L.G."/>
            <person name="Hibbett D."/>
            <person name="Henrissat B."/>
            <person name="Matheny P.B."/>
            <person name="Labbe J."/>
            <person name="Martin F.M."/>
        </authorList>
    </citation>
    <scope>NUCLEOTIDE SEQUENCE</scope>
    <source>
        <strain evidence="1">FP105234-sp</strain>
    </source>
</reference>
<reference evidence="1" key="1">
    <citation type="submission" date="2021-02" db="EMBL/GenBank/DDBJ databases">
        <authorList>
            <consortium name="DOE Joint Genome Institute"/>
            <person name="Ahrendt S."/>
            <person name="Looney B.P."/>
            <person name="Miyauchi S."/>
            <person name="Morin E."/>
            <person name="Drula E."/>
            <person name="Courty P.E."/>
            <person name="Chicoki N."/>
            <person name="Fauchery L."/>
            <person name="Kohler A."/>
            <person name="Kuo A."/>
            <person name="Labutti K."/>
            <person name="Pangilinan J."/>
            <person name="Lipzen A."/>
            <person name="Riley R."/>
            <person name="Andreopoulos W."/>
            <person name="He G."/>
            <person name="Johnson J."/>
            <person name="Barry K.W."/>
            <person name="Grigoriev I.V."/>
            <person name="Nagy L."/>
            <person name="Hibbett D."/>
            <person name="Henrissat B."/>
            <person name="Matheny P.B."/>
            <person name="Labbe J."/>
            <person name="Martin F."/>
        </authorList>
    </citation>
    <scope>NUCLEOTIDE SEQUENCE</scope>
    <source>
        <strain evidence="1">FP105234-sp</strain>
    </source>
</reference>
<proteinExistence type="predicted"/>
<protein>
    <submittedName>
        <fullName evidence="1">Uncharacterized protein</fullName>
    </submittedName>
</protein>
<sequence>MSSPTSSDIQALAKSTVAILKRHGLSSCLTGGAACALWGVARTPNDLDMVVMTSSYTQEEVKRLVAAADTSYYLVPSTNPRNTYKVLWHRAANGVCCKVDLLLPPTLNIPDITPEHVVLRQGTPVMPLLLLLLMKLQAWSDHGSSRWSNVRAKAATDRLDIEVLLGVAVRNGVSLQRESWLKETMLMAWSWNRVTSYVAAYPSSRGNWRSIGIVDVQPFGRRLFQ</sequence>
<organism evidence="1 2">
    <name type="scientific">Auriscalpium vulgare</name>
    <dbReference type="NCBI Taxonomy" id="40419"/>
    <lineage>
        <taxon>Eukaryota</taxon>
        <taxon>Fungi</taxon>
        <taxon>Dikarya</taxon>
        <taxon>Basidiomycota</taxon>
        <taxon>Agaricomycotina</taxon>
        <taxon>Agaricomycetes</taxon>
        <taxon>Russulales</taxon>
        <taxon>Auriscalpiaceae</taxon>
        <taxon>Auriscalpium</taxon>
    </lineage>
</organism>
<keyword evidence="2" id="KW-1185">Reference proteome</keyword>
<comment type="caution">
    <text evidence="1">The sequence shown here is derived from an EMBL/GenBank/DDBJ whole genome shotgun (WGS) entry which is preliminary data.</text>
</comment>